<dbReference type="PROSITE" id="PS51257">
    <property type="entry name" value="PROKAR_LIPOPROTEIN"/>
    <property type="match status" value="1"/>
</dbReference>
<evidence type="ECO:0000313" key="3">
    <source>
        <dbReference type="EMBL" id="MBP1047237.1"/>
    </source>
</evidence>
<reference evidence="3 4" key="1">
    <citation type="submission" date="2020-12" db="EMBL/GenBank/DDBJ databases">
        <title>Vagococcus allomyrinae sp. nov. and Enterococcus lavae sp. nov., isolated from the larvae of Allomyrina dichotoma.</title>
        <authorList>
            <person name="Lee S.D."/>
        </authorList>
    </citation>
    <scope>NUCLEOTIDE SEQUENCE [LARGE SCALE GENOMIC DNA]</scope>
    <source>
        <strain evidence="3 4">BWM-S5</strain>
    </source>
</reference>
<proteinExistence type="predicted"/>
<keyword evidence="2" id="KW-0732">Signal</keyword>
<feature type="signal peptide" evidence="2">
    <location>
        <begin position="1"/>
        <end position="24"/>
    </location>
</feature>
<sequence length="174" mass="19259">MKKISLFIIVYLTALVISGCQENAASINEKEPQETAADLGSTVVEESLADSTEESRDLLTDEQNKDDVEEISSDKFMDTIKQLDKAVVLVGDPTATEYKDTLENLITSCDEMSVDLYQTDLTDQVGVEIKNRYKFADAYDILVVVDGKMQKIEIGGGDTLNADILKRVFTIYGL</sequence>
<protein>
    <recommendedName>
        <fullName evidence="5">DUF4358 domain-containing protein</fullName>
    </recommendedName>
</protein>
<evidence type="ECO:0008006" key="5">
    <source>
        <dbReference type="Google" id="ProtNLM"/>
    </source>
</evidence>
<dbReference type="RefSeq" id="WP_209558024.1">
    <property type="nucleotide sequence ID" value="NZ_JAEDXU010000007.1"/>
</dbReference>
<feature type="chain" id="PRO_5046738763" description="DUF4358 domain-containing protein" evidence="2">
    <location>
        <begin position="25"/>
        <end position="174"/>
    </location>
</feature>
<evidence type="ECO:0000256" key="1">
    <source>
        <dbReference type="SAM" id="MobiDB-lite"/>
    </source>
</evidence>
<name>A0ABS4CKW3_9ENTE</name>
<feature type="region of interest" description="Disordered" evidence="1">
    <location>
        <begin position="45"/>
        <end position="65"/>
    </location>
</feature>
<evidence type="ECO:0000256" key="2">
    <source>
        <dbReference type="SAM" id="SignalP"/>
    </source>
</evidence>
<gene>
    <name evidence="3" type="ORF">I6N96_13220</name>
</gene>
<dbReference type="EMBL" id="JAEDXU010000007">
    <property type="protein sequence ID" value="MBP1047237.1"/>
    <property type="molecule type" value="Genomic_DNA"/>
</dbReference>
<organism evidence="3 4">
    <name type="scientific">Enterococcus larvae</name>
    <dbReference type="NCBI Taxonomy" id="2794352"/>
    <lineage>
        <taxon>Bacteria</taxon>
        <taxon>Bacillati</taxon>
        <taxon>Bacillota</taxon>
        <taxon>Bacilli</taxon>
        <taxon>Lactobacillales</taxon>
        <taxon>Enterococcaceae</taxon>
        <taxon>Enterococcus</taxon>
    </lineage>
</organism>
<evidence type="ECO:0000313" key="4">
    <source>
        <dbReference type="Proteomes" id="UP000673375"/>
    </source>
</evidence>
<accession>A0ABS4CKW3</accession>
<dbReference type="Proteomes" id="UP000673375">
    <property type="component" value="Unassembled WGS sequence"/>
</dbReference>
<keyword evidence="4" id="KW-1185">Reference proteome</keyword>
<feature type="compositionally biased region" description="Basic and acidic residues" evidence="1">
    <location>
        <begin position="53"/>
        <end position="65"/>
    </location>
</feature>
<comment type="caution">
    <text evidence="3">The sequence shown here is derived from an EMBL/GenBank/DDBJ whole genome shotgun (WGS) entry which is preliminary data.</text>
</comment>